<gene>
    <name evidence="2" type="ORF">AUC68_07365</name>
</gene>
<dbReference type="GO" id="GO:0016887">
    <property type="term" value="F:ATP hydrolysis activity"/>
    <property type="evidence" value="ECO:0007669"/>
    <property type="project" value="InterPro"/>
</dbReference>
<dbReference type="SUPFAM" id="SSF52540">
    <property type="entry name" value="P-loop containing nucleoside triphosphate hydrolases"/>
    <property type="match status" value="1"/>
</dbReference>
<dbReference type="CDD" id="cd00267">
    <property type="entry name" value="ABC_ATPase"/>
    <property type="match status" value="1"/>
</dbReference>
<evidence type="ECO:0000313" key="2">
    <source>
        <dbReference type="EMBL" id="ODR98969.1"/>
    </source>
</evidence>
<dbReference type="STRING" id="1774968.AUC68_07365"/>
<dbReference type="InterPro" id="IPR051396">
    <property type="entry name" value="Bact_Antivir_Def_Nuclease"/>
</dbReference>
<evidence type="ECO:0000259" key="1">
    <source>
        <dbReference type="Pfam" id="PF13304"/>
    </source>
</evidence>
<dbReference type="GO" id="GO:0005524">
    <property type="term" value="F:ATP binding"/>
    <property type="evidence" value="ECO:0007669"/>
    <property type="project" value="InterPro"/>
</dbReference>
<feature type="domain" description="ATPase AAA-type core" evidence="1">
    <location>
        <begin position="28"/>
        <end position="297"/>
    </location>
</feature>
<dbReference type="RefSeq" id="WP_069437687.1">
    <property type="nucleotide sequence ID" value="NZ_LPWG01000012.1"/>
</dbReference>
<dbReference type="Gene3D" id="3.40.50.300">
    <property type="entry name" value="P-loop containing nucleotide triphosphate hydrolases"/>
    <property type="match status" value="2"/>
</dbReference>
<evidence type="ECO:0000313" key="3">
    <source>
        <dbReference type="Proteomes" id="UP000094501"/>
    </source>
</evidence>
<dbReference type="PANTHER" id="PTHR43581:SF4">
    <property type="entry name" value="ATP_GTP PHOSPHATASE"/>
    <property type="match status" value="1"/>
</dbReference>
<dbReference type="Proteomes" id="UP000094501">
    <property type="component" value="Unassembled WGS sequence"/>
</dbReference>
<name>A0A1E3VZM4_9HYPH</name>
<accession>A0A1E3VZM4</accession>
<organism evidence="2 3">
    <name type="scientific">Methyloceanibacter methanicus</name>
    <dbReference type="NCBI Taxonomy" id="1774968"/>
    <lineage>
        <taxon>Bacteria</taxon>
        <taxon>Pseudomonadati</taxon>
        <taxon>Pseudomonadota</taxon>
        <taxon>Alphaproteobacteria</taxon>
        <taxon>Hyphomicrobiales</taxon>
        <taxon>Hyphomicrobiaceae</taxon>
        <taxon>Methyloceanibacter</taxon>
    </lineage>
</organism>
<dbReference type="InterPro" id="IPR003959">
    <property type="entry name" value="ATPase_AAA_core"/>
</dbReference>
<dbReference type="Pfam" id="PF13304">
    <property type="entry name" value="AAA_21"/>
    <property type="match status" value="1"/>
</dbReference>
<sequence length="596" mass="67621">MPVDQRFSSVRFRNYKALKNFSVQLRHFNVLVGPNNAGKSTILGAFRILAEGLRRARSRRPEPVRVGDLSDHGYRIFLENLPISTENVFTNYDEENPAKIEFKLSDGNELHLIFPEVGVCYLICNPVGRPVRTPAVFKSTYTATIGFVPVLGPVEHDEPLYKSEAARQALLTHRASRNFRNIWYHFGDKFDEFRTLVRETWPGMDIERPEPEYGDGKATLRMFCPEERYPREIFWAGFGFQVWCQMLTYVLRSESDSLLIIDEPDIYLHSDLQRQLLNILTDLGPDILIATHSTEIITEADPGDILIVHKKSQSAKRIKDPAQLQNLFEVLGSNLNPTLTQLAKSRRAVFVEGKDFQLLSSFARKAGIADVATRADFAVIPMDGFIPNRIDEYSKGIELTLGVSILKSVIFDRDYRSASEIKKLCDALKGSTEFVHFHDRKELENFLLEQAPLQRAIKAKVGEHSARTGKVLSFDEDIGDLLLTLTDQIKQETSGIYISQMVESEKRTSPTIDRSTLTTRAVKCFEEAWGDSSSRLKIVPGKKVFSMLNAHLQEHYGVSLTPVSVATQFRKEEIPQSMLTLLQKLNEFRTTKPGTS</sequence>
<dbReference type="AlphaFoldDB" id="A0A1E3VZM4"/>
<protein>
    <recommendedName>
        <fullName evidence="1">ATPase AAA-type core domain-containing protein</fullName>
    </recommendedName>
</protein>
<reference evidence="2 3" key="1">
    <citation type="journal article" date="2016" name="Environ. Microbiol.">
        <title>New Methyloceanibacter diversity from North Sea sediments includes methanotroph containing solely the soluble methane monooxygenase.</title>
        <authorList>
            <person name="Vekeman B."/>
            <person name="Kerckhof F.M."/>
            <person name="Cremers G."/>
            <person name="de Vos P."/>
            <person name="Vandamme P."/>
            <person name="Boon N."/>
            <person name="Op den Camp H.J."/>
            <person name="Heylen K."/>
        </authorList>
    </citation>
    <scope>NUCLEOTIDE SEQUENCE [LARGE SCALE GENOMIC DNA]</scope>
    <source>
        <strain evidence="2 3">R-67174</strain>
    </source>
</reference>
<dbReference type="OrthoDB" id="9816534at2"/>
<keyword evidence="3" id="KW-1185">Reference proteome</keyword>
<dbReference type="EMBL" id="LPWG01000012">
    <property type="protein sequence ID" value="ODR98969.1"/>
    <property type="molecule type" value="Genomic_DNA"/>
</dbReference>
<proteinExistence type="predicted"/>
<dbReference type="InterPro" id="IPR027417">
    <property type="entry name" value="P-loop_NTPase"/>
</dbReference>
<comment type="caution">
    <text evidence="2">The sequence shown here is derived from an EMBL/GenBank/DDBJ whole genome shotgun (WGS) entry which is preliminary data.</text>
</comment>
<dbReference type="PANTHER" id="PTHR43581">
    <property type="entry name" value="ATP/GTP PHOSPHATASE"/>
    <property type="match status" value="1"/>
</dbReference>